<dbReference type="Pfam" id="PF04909">
    <property type="entry name" value="Amidohydro_2"/>
    <property type="match status" value="1"/>
</dbReference>
<gene>
    <name evidence="2" type="ORF">FF011L_33150</name>
</gene>
<keyword evidence="3" id="KW-1185">Reference proteome</keyword>
<evidence type="ECO:0000259" key="1">
    <source>
        <dbReference type="Pfam" id="PF04909"/>
    </source>
</evidence>
<protein>
    <submittedName>
        <fullName evidence="2">Amidohydrolase</fullName>
    </submittedName>
</protein>
<evidence type="ECO:0000313" key="3">
    <source>
        <dbReference type="Proteomes" id="UP000320672"/>
    </source>
</evidence>
<dbReference type="RefSeq" id="WP_145352557.1">
    <property type="nucleotide sequence ID" value="NZ_CP036262.1"/>
</dbReference>
<dbReference type="Proteomes" id="UP000320672">
    <property type="component" value="Chromosome"/>
</dbReference>
<reference evidence="2 3" key="1">
    <citation type="submission" date="2019-02" db="EMBL/GenBank/DDBJ databases">
        <title>Deep-cultivation of Planctomycetes and their phenomic and genomic characterization uncovers novel biology.</title>
        <authorList>
            <person name="Wiegand S."/>
            <person name="Jogler M."/>
            <person name="Boedeker C."/>
            <person name="Pinto D."/>
            <person name="Vollmers J."/>
            <person name="Rivas-Marin E."/>
            <person name="Kohn T."/>
            <person name="Peeters S.H."/>
            <person name="Heuer A."/>
            <person name="Rast P."/>
            <person name="Oberbeckmann S."/>
            <person name="Bunk B."/>
            <person name="Jeske O."/>
            <person name="Meyerdierks A."/>
            <person name="Storesund J.E."/>
            <person name="Kallscheuer N."/>
            <person name="Luecker S."/>
            <person name="Lage O.M."/>
            <person name="Pohl T."/>
            <person name="Merkel B.J."/>
            <person name="Hornburger P."/>
            <person name="Mueller R.-W."/>
            <person name="Bruemmer F."/>
            <person name="Labrenz M."/>
            <person name="Spormann A.M."/>
            <person name="Op den Camp H."/>
            <person name="Overmann J."/>
            <person name="Amann R."/>
            <person name="Jetten M.S.M."/>
            <person name="Mascher T."/>
            <person name="Medema M.H."/>
            <person name="Devos D.P."/>
            <person name="Kaster A.-K."/>
            <person name="Ovreas L."/>
            <person name="Rohde M."/>
            <person name="Galperin M.Y."/>
            <person name="Jogler C."/>
        </authorList>
    </citation>
    <scope>NUCLEOTIDE SEQUENCE [LARGE SCALE GENOMIC DNA]</scope>
    <source>
        <strain evidence="2 3">FF011L</strain>
    </source>
</reference>
<accession>A0A517MI27</accession>
<feature type="domain" description="Amidohydrolase-related" evidence="1">
    <location>
        <begin position="47"/>
        <end position="252"/>
    </location>
</feature>
<organism evidence="2 3">
    <name type="scientific">Roseimaritima multifibrata</name>
    <dbReference type="NCBI Taxonomy" id="1930274"/>
    <lineage>
        <taxon>Bacteria</taxon>
        <taxon>Pseudomonadati</taxon>
        <taxon>Planctomycetota</taxon>
        <taxon>Planctomycetia</taxon>
        <taxon>Pirellulales</taxon>
        <taxon>Pirellulaceae</taxon>
        <taxon>Roseimaritima</taxon>
    </lineage>
</organism>
<name>A0A517MI27_9BACT</name>
<sequence length="254" mass="28590">MIIDVNVYLSRWPFRRLPHDDPKSLVRKLRQRGIDQAWAGSFDGLLHKDLSAVNSRLVADCEEHGKGLLVPVGSVNPMLPDWQEDLRRCHEVHGMQTIRIHPNYHGYTLDSDHCNQLFQAAQDRGLNVQLVLAMEDTRVQHPLMQVPVVDTAPLEAVVKKYPRLPLIIMNNYVAVKSGQASDLAKAGNVYFEISHFETVGALENWVQAVPLQRLLFGSYFPFFDLEASLLKFQESKLGGLATSAIQAGNAERLL</sequence>
<proteinExistence type="predicted"/>
<dbReference type="GO" id="GO:0016787">
    <property type="term" value="F:hydrolase activity"/>
    <property type="evidence" value="ECO:0007669"/>
    <property type="project" value="UniProtKB-KW"/>
</dbReference>
<dbReference type="AlphaFoldDB" id="A0A517MI27"/>
<keyword evidence="2" id="KW-0378">Hydrolase</keyword>
<dbReference type="OrthoDB" id="265149at2"/>
<dbReference type="InterPro" id="IPR006680">
    <property type="entry name" value="Amidohydro-rel"/>
</dbReference>
<dbReference type="InterPro" id="IPR032466">
    <property type="entry name" value="Metal_Hydrolase"/>
</dbReference>
<evidence type="ECO:0000313" key="2">
    <source>
        <dbReference type="EMBL" id="QDS94536.1"/>
    </source>
</evidence>
<dbReference type="KEGG" id="rml:FF011L_33150"/>
<dbReference type="SUPFAM" id="SSF51556">
    <property type="entry name" value="Metallo-dependent hydrolases"/>
    <property type="match status" value="1"/>
</dbReference>
<dbReference type="EMBL" id="CP036262">
    <property type="protein sequence ID" value="QDS94536.1"/>
    <property type="molecule type" value="Genomic_DNA"/>
</dbReference>
<dbReference type="Gene3D" id="3.20.20.140">
    <property type="entry name" value="Metal-dependent hydrolases"/>
    <property type="match status" value="1"/>
</dbReference>